<dbReference type="GO" id="GO:0015297">
    <property type="term" value="F:antiporter activity"/>
    <property type="evidence" value="ECO:0007669"/>
    <property type="project" value="InterPro"/>
</dbReference>
<evidence type="ECO:0000256" key="8">
    <source>
        <dbReference type="ARBA" id="ARBA00023136"/>
    </source>
</evidence>
<dbReference type="Pfam" id="PF01554">
    <property type="entry name" value="MatE"/>
    <property type="match status" value="2"/>
</dbReference>
<feature type="transmembrane region" description="Helical" evidence="10">
    <location>
        <begin position="418"/>
        <end position="437"/>
    </location>
</feature>
<dbReference type="CDD" id="cd13143">
    <property type="entry name" value="MATE_MepA_like"/>
    <property type="match status" value="1"/>
</dbReference>
<reference evidence="11" key="2">
    <citation type="submission" date="2020-09" db="EMBL/GenBank/DDBJ databases">
        <authorList>
            <person name="Sun Q."/>
            <person name="Zhou Y."/>
        </authorList>
    </citation>
    <scope>NUCLEOTIDE SEQUENCE</scope>
    <source>
        <strain evidence="11">CGMCC 1.15371</strain>
    </source>
</reference>
<evidence type="ECO:0000256" key="7">
    <source>
        <dbReference type="ARBA" id="ARBA00022989"/>
    </source>
</evidence>
<dbReference type="PANTHER" id="PTHR43823">
    <property type="entry name" value="SPORULATION PROTEIN YKVU"/>
    <property type="match status" value="1"/>
</dbReference>
<keyword evidence="6 10" id="KW-0812">Transmembrane</keyword>
<dbReference type="NCBIfam" id="TIGR00797">
    <property type="entry name" value="matE"/>
    <property type="match status" value="1"/>
</dbReference>
<dbReference type="InterPro" id="IPR045070">
    <property type="entry name" value="MATE_MepA-like"/>
</dbReference>
<keyword evidence="7 10" id="KW-1133">Transmembrane helix</keyword>
<reference evidence="11" key="1">
    <citation type="journal article" date="2014" name="Int. J. Syst. Evol. Microbiol.">
        <title>Complete genome sequence of Corynebacterium casei LMG S-19264T (=DSM 44701T), isolated from a smear-ripened cheese.</title>
        <authorList>
            <consortium name="US DOE Joint Genome Institute (JGI-PGF)"/>
            <person name="Walter F."/>
            <person name="Albersmeier A."/>
            <person name="Kalinowski J."/>
            <person name="Ruckert C."/>
        </authorList>
    </citation>
    <scope>NUCLEOTIDE SEQUENCE</scope>
    <source>
        <strain evidence="11">CGMCC 1.15371</strain>
    </source>
</reference>
<evidence type="ECO:0000256" key="3">
    <source>
        <dbReference type="ARBA" id="ARBA00022106"/>
    </source>
</evidence>
<dbReference type="InterPro" id="IPR002528">
    <property type="entry name" value="MATE_fam"/>
</dbReference>
<evidence type="ECO:0000256" key="9">
    <source>
        <dbReference type="ARBA" id="ARBA00023251"/>
    </source>
</evidence>
<dbReference type="GO" id="GO:0046677">
    <property type="term" value="P:response to antibiotic"/>
    <property type="evidence" value="ECO:0007669"/>
    <property type="project" value="UniProtKB-KW"/>
</dbReference>
<comment type="similarity">
    <text evidence="2">Belongs to the multi antimicrobial extrusion (MATE) (TC 2.A.66.1) family. MepA subfamily.</text>
</comment>
<evidence type="ECO:0000256" key="2">
    <source>
        <dbReference type="ARBA" id="ARBA00008417"/>
    </source>
</evidence>
<feature type="transmembrane region" description="Helical" evidence="10">
    <location>
        <begin position="96"/>
        <end position="119"/>
    </location>
</feature>
<comment type="subcellular location">
    <subcellularLocation>
        <location evidence="1">Cell membrane</location>
        <topology evidence="1">Multi-pass membrane protein</topology>
    </subcellularLocation>
</comment>
<dbReference type="InterPro" id="IPR051327">
    <property type="entry name" value="MATE_MepA_subfamily"/>
</dbReference>
<organism evidence="11 12">
    <name type="scientific">Pullulanibacillus camelliae</name>
    <dbReference type="NCBI Taxonomy" id="1707096"/>
    <lineage>
        <taxon>Bacteria</taxon>
        <taxon>Bacillati</taxon>
        <taxon>Bacillota</taxon>
        <taxon>Bacilli</taxon>
        <taxon>Bacillales</taxon>
        <taxon>Sporolactobacillaceae</taxon>
        <taxon>Pullulanibacillus</taxon>
    </lineage>
</organism>
<keyword evidence="8 10" id="KW-0472">Membrane</keyword>
<feature type="transmembrane region" description="Helical" evidence="10">
    <location>
        <begin position="171"/>
        <end position="193"/>
    </location>
</feature>
<dbReference type="GO" id="GO:0005886">
    <property type="term" value="C:plasma membrane"/>
    <property type="evidence" value="ECO:0007669"/>
    <property type="project" value="UniProtKB-SubCell"/>
</dbReference>
<dbReference type="PIRSF" id="PIRSF006603">
    <property type="entry name" value="DinF"/>
    <property type="match status" value="1"/>
</dbReference>
<dbReference type="EMBL" id="BMIR01000010">
    <property type="protein sequence ID" value="GGE44043.1"/>
    <property type="molecule type" value="Genomic_DNA"/>
</dbReference>
<proteinExistence type="inferred from homology"/>
<keyword evidence="12" id="KW-1185">Reference proteome</keyword>
<dbReference type="AlphaFoldDB" id="A0A8J3DWM1"/>
<evidence type="ECO:0000256" key="5">
    <source>
        <dbReference type="ARBA" id="ARBA00022475"/>
    </source>
</evidence>
<keyword evidence="5" id="KW-1003">Cell membrane</keyword>
<feature type="transmembrane region" description="Helical" evidence="10">
    <location>
        <begin position="20"/>
        <end position="43"/>
    </location>
</feature>
<feature type="transmembrane region" description="Helical" evidence="10">
    <location>
        <begin position="63"/>
        <end position="84"/>
    </location>
</feature>
<dbReference type="GO" id="GO:0042910">
    <property type="term" value="F:xenobiotic transmembrane transporter activity"/>
    <property type="evidence" value="ECO:0007669"/>
    <property type="project" value="InterPro"/>
</dbReference>
<dbReference type="Proteomes" id="UP000628775">
    <property type="component" value="Unassembled WGS sequence"/>
</dbReference>
<accession>A0A8J3DWM1</accession>
<feature type="transmembrane region" description="Helical" evidence="10">
    <location>
        <begin position="361"/>
        <end position="380"/>
    </location>
</feature>
<dbReference type="PANTHER" id="PTHR43823:SF4">
    <property type="entry name" value="SPORULATION PROTEIN YKVU"/>
    <property type="match status" value="1"/>
</dbReference>
<gene>
    <name evidence="11" type="ORF">GCM10011391_23540</name>
</gene>
<evidence type="ECO:0000256" key="10">
    <source>
        <dbReference type="SAM" id="Phobius"/>
    </source>
</evidence>
<sequence>MQRDPIERQLVKEPVGKVFFRYLIPSLVGMLLMSVNVVIDGIFVGHAVGPIALAGVNISTPMFSLYFSISLLIGIGGGALYSMAIGRKDIKTAQTIFTHAFWFVVIVLVILSCISYLFIHDIALLLGANEQTLPYVIEFLTIILIFGIFIGIQVLLSIFVRNDGNPNLAMVANVVMAVFNVLLNYILIFQFAWGVKGSACATVCSQLIGILVLVFHFFRKSTTLRWGRPSFQASLFKRIMTIGFPSFTSEIGLAVFTFGYNLAMVKTVGTIGVSAFSIVNYLHTMMLMVFIGLGSAVQPLISFYYGAKLRERMIHTVKIAEKTALFLGVFSLILGCLLADPLVSLFGGMTKELHSLAVHGLRLFFVGYLFIGINFVYMNYYQSVGQVRSSMVITLLRGFVLLSGFLWIQPMLFGINGVWLSVPSAEFAVALFIVIFMRKATLKEIEQQGHFLADL</sequence>
<evidence type="ECO:0000256" key="4">
    <source>
        <dbReference type="ARBA" id="ARBA00022448"/>
    </source>
</evidence>
<evidence type="ECO:0000256" key="1">
    <source>
        <dbReference type="ARBA" id="ARBA00004651"/>
    </source>
</evidence>
<keyword evidence="4" id="KW-0813">Transport</keyword>
<protein>
    <recommendedName>
        <fullName evidence="3">Multidrug export protein MepA</fullName>
    </recommendedName>
</protein>
<feature type="transmembrane region" description="Helical" evidence="10">
    <location>
        <begin position="325"/>
        <end position="349"/>
    </location>
</feature>
<evidence type="ECO:0000256" key="6">
    <source>
        <dbReference type="ARBA" id="ARBA00022692"/>
    </source>
</evidence>
<feature type="transmembrane region" description="Helical" evidence="10">
    <location>
        <begin position="239"/>
        <end position="261"/>
    </location>
</feature>
<feature type="transmembrane region" description="Helical" evidence="10">
    <location>
        <begin position="199"/>
        <end position="218"/>
    </location>
</feature>
<keyword evidence="9" id="KW-0046">Antibiotic resistance</keyword>
<evidence type="ECO:0000313" key="11">
    <source>
        <dbReference type="EMBL" id="GGE44043.1"/>
    </source>
</evidence>
<feature type="transmembrane region" description="Helical" evidence="10">
    <location>
        <begin position="139"/>
        <end position="159"/>
    </location>
</feature>
<dbReference type="RefSeq" id="WP_188694028.1">
    <property type="nucleotide sequence ID" value="NZ_BMIR01000010.1"/>
</dbReference>
<feature type="transmembrane region" description="Helical" evidence="10">
    <location>
        <begin position="281"/>
        <end position="305"/>
    </location>
</feature>
<dbReference type="InterPro" id="IPR048279">
    <property type="entry name" value="MdtK-like"/>
</dbReference>
<name>A0A8J3DWM1_9BACL</name>
<comment type="caution">
    <text evidence="11">The sequence shown here is derived from an EMBL/GenBank/DDBJ whole genome shotgun (WGS) entry which is preliminary data.</text>
</comment>
<evidence type="ECO:0000313" key="12">
    <source>
        <dbReference type="Proteomes" id="UP000628775"/>
    </source>
</evidence>
<feature type="transmembrane region" description="Helical" evidence="10">
    <location>
        <begin position="392"/>
        <end position="412"/>
    </location>
</feature>